<dbReference type="GO" id="GO:0043021">
    <property type="term" value="F:ribonucleoprotein complex binding"/>
    <property type="evidence" value="ECO:0007669"/>
    <property type="project" value="UniProtKB-UniRule"/>
</dbReference>
<dbReference type="PANTHER" id="PTHR19855:SF11">
    <property type="entry name" value="RIBOSOME BIOGENESIS PROTEIN WDR12"/>
    <property type="match status" value="1"/>
</dbReference>
<dbReference type="RefSeq" id="XP_064662234.1">
    <property type="nucleotide sequence ID" value="XM_064799479.1"/>
</dbReference>
<evidence type="ECO:0000259" key="8">
    <source>
        <dbReference type="Pfam" id="PF08154"/>
    </source>
</evidence>
<evidence type="ECO:0000256" key="5">
    <source>
        <dbReference type="ARBA" id="ARBA00023242"/>
    </source>
</evidence>
<dbReference type="InterPro" id="IPR028599">
    <property type="entry name" value="WDR12/Ytm1"/>
</dbReference>
<evidence type="ECO:0000256" key="4">
    <source>
        <dbReference type="ARBA" id="ARBA00022737"/>
    </source>
</evidence>
<feature type="repeat" description="WD" evidence="7">
    <location>
        <begin position="282"/>
        <end position="324"/>
    </location>
</feature>
<organism evidence="9 10">
    <name type="scientific">Saxophila tyrrhenica</name>
    <dbReference type="NCBI Taxonomy" id="1690608"/>
    <lineage>
        <taxon>Eukaryota</taxon>
        <taxon>Fungi</taxon>
        <taxon>Dikarya</taxon>
        <taxon>Ascomycota</taxon>
        <taxon>Pezizomycotina</taxon>
        <taxon>Dothideomycetes</taxon>
        <taxon>Dothideomycetidae</taxon>
        <taxon>Mycosphaerellales</taxon>
        <taxon>Extremaceae</taxon>
        <taxon>Saxophila</taxon>
    </lineage>
</organism>
<evidence type="ECO:0000256" key="3">
    <source>
        <dbReference type="ARBA" id="ARBA00022574"/>
    </source>
</evidence>
<feature type="repeat" description="WD" evidence="7">
    <location>
        <begin position="162"/>
        <end position="193"/>
    </location>
</feature>
<dbReference type="Pfam" id="PF08154">
    <property type="entry name" value="NLE"/>
    <property type="match status" value="1"/>
</dbReference>
<dbReference type="GeneID" id="89923567"/>
<comment type="subcellular location">
    <subcellularLocation>
        <location evidence="6">Nucleus</location>
        <location evidence="6">Nucleolus</location>
    </subcellularLocation>
    <subcellularLocation>
        <location evidence="6">Nucleus</location>
        <location evidence="6">Nucleoplasm</location>
    </subcellularLocation>
</comment>
<dbReference type="Proteomes" id="UP001337655">
    <property type="component" value="Unassembled WGS sequence"/>
</dbReference>
<dbReference type="InterPro" id="IPR012972">
    <property type="entry name" value="NLE"/>
</dbReference>
<dbReference type="InterPro" id="IPR015943">
    <property type="entry name" value="WD40/YVTN_repeat-like_dom_sf"/>
</dbReference>
<dbReference type="EMBL" id="JAVRRT010000003">
    <property type="protein sequence ID" value="KAK5173539.1"/>
    <property type="molecule type" value="Genomic_DNA"/>
</dbReference>
<comment type="caution">
    <text evidence="9">The sequence shown here is derived from an EMBL/GenBank/DDBJ whole genome shotgun (WGS) entry which is preliminary data.</text>
</comment>
<dbReference type="InterPro" id="IPR019775">
    <property type="entry name" value="WD40_repeat_CS"/>
</dbReference>
<evidence type="ECO:0000313" key="10">
    <source>
        <dbReference type="Proteomes" id="UP001337655"/>
    </source>
</evidence>
<dbReference type="PRINTS" id="PR00320">
    <property type="entry name" value="GPROTEINBRPT"/>
</dbReference>
<sequence>MAATTDARPERTAQVRIHLTTRSDDIQLPETGPILVPTELRRYQLSTLVNRLLETTQPVPLEFLINGQFLRTSLDEFLTQNGISAETTVNVEYVRALIPPLHVASYEHDDWVSSVDVLSNTAKAIRMQESKRKALYAPRILSGSYDGMLRIWNESSEVVATGTAHTSAVKAAKFLTPTVVVSAGIDRTVRIWKHDYAETGYEKGSLAPTLELYGHKSSIENLAVHTRTSRILSASSDHTIGLWSNRKNDLPAAAESLLPIANKRRKLSNAQQCPQRGPLSLLQGHQSQVSDVCFDEKDDTVAYSSSWDHTVKTWDLTTSACVDTRTTSQSLFSICHLSDAGLLATGTSARHISLIDPRASATTISAMTLRGHTNAVVSLAEDPRSPHQLVSSSHDGTCRVWDLRSVKQGSGTERTGESVYVIERNSAKGRTKRPEAGDGVKVFGVCWDSTVGIVSGGEDKMVQINKGGE</sequence>
<feature type="repeat" description="WD" evidence="7">
    <location>
        <begin position="369"/>
        <end position="405"/>
    </location>
</feature>
<dbReference type="PROSITE" id="PS00678">
    <property type="entry name" value="WD_REPEATS_1"/>
    <property type="match status" value="2"/>
</dbReference>
<keyword evidence="1 6" id="KW-0690">Ribosome biogenesis</keyword>
<comment type="similarity">
    <text evidence="6">Belongs to the WD repeat WDR12/YTM1 family.</text>
</comment>
<evidence type="ECO:0000256" key="2">
    <source>
        <dbReference type="ARBA" id="ARBA00022552"/>
    </source>
</evidence>
<dbReference type="GO" id="GO:0070545">
    <property type="term" value="C:PeBoW complex"/>
    <property type="evidence" value="ECO:0007669"/>
    <property type="project" value="TreeGrafter"/>
</dbReference>
<dbReference type="GO" id="GO:0000463">
    <property type="term" value="P:maturation of LSU-rRNA from tricistronic rRNA transcript (SSU-rRNA, 5.8S rRNA, LSU-rRNA)"/>
    <property type="evidence" value="ECO:0007669"/>
    <property type="project" value="UniProtKB-UniRule"/>
</dbReference>
<keyword evidence="10" id="KW-1185">Reference proteome</keyword>
<dbReference type="InterPro" id="IPR001680">
    <property type="entry name" value="WD40_rpt"/>
</dbReference>
<comment type="function">
    <text evidence="6">Component of the NOP7 complex, which is required for maturation of the 25S and 5.8S ribosomal RNAs and formation of the 60S ribosome.</text>
</comment>
<dbReference type="GO" id="GO:0005654">
    <property type="term" value="C:nucleoplasm"/>
    <property type="evidence" value="ECO:0007669"/>
    <property type="project" value="UniProtKB-SubCell"/>
</dbReference>
<keyword evidence="5 6" id="KW-0539">Nucleus</keyword>
<dbReference type="HAMAP" id="MF_03029">
    <property type="entry name" value="WDR12"/>
    <property type="match status" value="1"/>
</dbReference>
<protein>
    <recommendedName>
        <fullName evidence="6">Ribosome biogenesis protein YTM1</fullName>
    </recommendedName>
</protein>
<feature type="domain" description="NLE" evidence="8">
    <location>
        <begin position="15"/>
        <end position="78"/>
    </location>
</feature>
<feature type="repeat" description="WD" evidence="7">
    <location>
        <begin position="212"/>
        <end position="253"/>
    </location>
</feature>
<dbReference type="Gene3D" id="2.130.10.10">
    <property type="entry name" value="YVTN repeat-like/Quinoprotein amine dehydrogenase"/>
    <property type="match status" value="1"/>
</dbReference>
<keyword evidence="4" id="KW-0677">Repeat</keyword>
<dbReference type="GO" id="GO:0030687">
    <property type="term" value="C:preribosome, large subunit precursor"/>
    <property type="evidence" value="ECO:0007669"/>
    <property type="project" value="UniProtKB-UniRule"/>
</dbReference>
<dbReference type="CDD" id="cd00200">
    <property type="entry name" value="WD40"/>
    <property type="match status" value="1"/>
</dbReference>
<gene>
    <name evidence="9" type="primary">YTM1_1</name>
    <name evidence="6" type="synonym">YTM1</name>
    <name evidence="9" type="ORF">LTR77_002220</name>
</gene>
<evidence type="ECO:0000256" key="7">
    <source>
        <dbReference type="PROSITE-ProRule" id="PRU00221"/>
    </source>
</evidence>
<reference evidence="9 10" key="1">
    <citation type="submission" date="2023-08" db="EMBL/GenBank/DDBJ databases">
        <title>Black Yeasts Isolated from many extreme environments.</title>
        <authorList>
            <person name="Coleine C."/>
            <person name="Stajich J.E."/>
            <person name="Selbmann L."/>
        </authorList>
    </citation>
    <scope>NUCLEOTIDE SEQUENCE [LARGE SCALE GENOMIC DNA]</scope>
    <source>
        <strain evidence="9 10">CCFEE 5935</strain>
    </source>
</reference>
<comment type="subunit">
    <text evidence="6">Component of the NOP7 complex, composed of ERB1, NOP7 and YTM1. Within the NOP7 complex ERB1 appears to interact directly with NOP7 and YTM1. The NOP7 complex also associates with the 66S pre-ribosome.</text>
</comment>
<dbReference type="Pfam" id="PF00400">
    <property type="entry name" value="WD40"/>
    <property type="match status" value="5"/>
</dbReference>
<dbReference type="SUPFAM" id="SSF50978">
    <property type="entry name" value="WD40 repeat-like"/>
    <property type="match status" value="1"/>
</dbReference>
<keyword evidence="3 7" id="KW-0853">WD repeat</keyword>
<dbReference type="InterPro" id="IPR036322">
    <property type="entry name" value="WD40_repeat_dom_sf"/>
</dbReference>
<evidence type="ECO:0000313" key="9">
    <source>
        <dbReference type="EMBL" id="KAK5173539.1"/>
    </source>
</evidence>
<dbReference type="GO" id="GO:0000466">
    <property type="term" value="P:maturation of 5.8S rRNA from tricistronic rRNA transcript (SSU-rRNA, 5.8S rRNA, LSU-rRNA)"/>
    <property type="evidence" value="ECO:0007669"/>
    <property type="project" value="UniProtKB-UniRule"/>
</dbReference>
<dbReference type="PROSITE" id="PS50294">
    <property type="entry name" value="WD_REPEATS_REGION"/>
    <property type="match status" value="3"/>
</dbReference>
<dbReference type="AlphaFoldDB" id="A0AAV9PII6"/>
<name>A0AAV9PII6_9PEZI</name>
<dbReference type="PANTHER" id="PTHR19855">
    <property type="entry name" value="WD40 REPEAT PROTEIN 12, 37"/>
    <property type="match status" value="1"/>
</dbReference>
<keyword evidence="2 6" id="KW-0698">rRNA processing</keyword>
<accession>A0AAV9PII6</accession>
<dbReference type="SMART" id="SM00320">
    <property type="entry name" value="WD40"/>
    <property type="match status" value="7"/>
</dbReference>
<dbReference type="PROSITE" id="PS50082">
    <property type="entry name" value="WD_REPEATS_2"/>
    <property type="match status" value="4"/>
</dbReference>
<evidence type="ECO:0000256" key="1">
    <source>
        <dbReference type="ARBA" id="ARBA00022517"/>
    </source>
</evidence>
<proteinExistence type="inferred from homology"/>
<dbReference type="InterPro" id="IPR020472">
    <property type="entry name" value="WD40_PAC1"/>
</dbReference>
<evidence type="ECO:0000256" key="6">
    <source>
        <dbReference type="HAMAP-Rule" id="MF_03029"/>
    </source>
</evidence>